<organism evidence="12 13">
    <name type="scientific">Zhengella mangrovi</name>
    <dbReference type="NCBI Taxonomy" id="1982044"/>
    <lineage>
        <taxon>Bacteria</taxon>
        <taxon>Pseudomonadati</taxon>
        <taxon>Pseudomonadota</taxon>
        <taxon>Alphaproteobacteria</taxon>
        <taxon>Hyphomicrobiales</taxon>
        <taxon>Notoacmeibacteraceae</taxon>
        <taxon>Zhengella</taxon>
    </lineage>
</organism>
<keyword evidence="9" id="KW-0411">Iron-sulfur</keyword>
<dbReference type="AlphaFoldDB" id="A0A2G1QRI3"/>
<dbReference type="PIRSF" id="PIRSF005572">
    <property type="entry name" value="NifS"/>
    <property type="match status" value="1"/>
</dbReference>
<keyword evidence="7" id="KW-0663">Pyridoxal phosphate</keyword>
<dbReference type="InterPro" id="IPR015421">
    <property type="entry name" value="PyrdxlP-dep_Trfase_major"/>
</dbReference>
<evidence type="ECO:0000259" key="11">
    <source>
        <dbReference type="Pfam" id="PF00266"/>
    </source>
</evidence>
<dbReference type="GO" id="GO:0031071">
    <property type="term" value="F:cysteine desulfurase activity"/>
    <property type="evidence" value="ECO:0007669"/>
    <property type="project" value="UniProtKB-EC"/>
</dbReference>
<keyword evidence="5" id="KW-0808">Transferase</keyword>
<dbReference type="SUPFAM" id="SSF53383">
    <property type="entry name" value="PLP-dependent transferases"/>
    <property type="match status" value="1"/>
</dbReference>
<dbReference type="PANTHER" id="PTHR11601">
    <property type="entry name" value="CYSTEINE DESULFURYLASE FAMILY MEMBER"/>
    <property type="match status" value="1"/>
</dbReference>
<name>A0A2G1QRI3_9HYPH</name>
<comment type="function">
    <text evidence="2">Catalyzes the removal of elemental sulfur atoms from cysteine to produce alanine. Seems to participate in the biosynthesis of the nitrogenase metalloclusters by providing the inorganic sulfur required for the Fe-S core formation.</text>
</comment>
<evidence type="ECO:0000256" key="4">
    <source>
        <dbReference type="ARBA" id="ARBA00013558"/>
    </source>
</evidence>
<evidence type="ECO:0000256" key="9">
    <source>
        <dbReference type="ARBA" id="ARBA00023014"/>
    </source>
</evidence>
<dbReference type="EMBL" id="PDVP01000002">
    <property type="protein sequence ID" value="PHP68064.1"/>
    <property type="molecule type" value="Genomic_DNA"/>
</dbReference>
<dbReference type="InterPro" id="IPR015424">
    <property type="entry name" value="PyrdxlP-dep_Trfase"/>
</dbReference>
<comment type="cofactor">
    <cofactor evidence="1">
        <name>pyridoxal 5'-phosphate</name>
        <dbReference type="ChEBI" id="CHEBI:597326"/>
    </cofactor>
</comment>
<reference evidence="12 13" key="1">
    <citation type="submission" date="2017-10" db="EMBL/GenBank/DDBJ databases">
        <title>Sedimentibacterium mangrovi gen. nov., sp. nov., a novel member of family Phyllobacteriacea isolated from mangrove sediment.</title>
        <authorList>
            <person name="Liao H."/>
            <person name="Tian Y."/>
        </authorList>
    </citation>
    <scope>NUCLEOTIDE SEQUENCE [LARGE SCALE GENOMIC DNA]</scope>
    <source>
        <strain evidence="12 13">X9-2-2</strain>
    </source>
</reference>
<keyword evidence="8" id="KW-0408">Iron</keyword>
<dbReference type="PANTHER" id="PTHR11601:SF34">
    <property type="entry name" value="CYSTEINE DESULFURASE"/>
    <property type="match status" value="1"/>
</dbReference>
<accession>A0A2G1QRI3</accession>
<dbReference type="Gene3D" id="3.40.640.10">
    <property type="entry name" value="Type I PLP-dependent aspartate aminotransferase-like (Major domain)"/>
    <property type="match status" value="1"/>
</dbReference>
<evidence type="ECO:0000256" key="10">
    <source>
        <dbReference type="ARBA" id="ARBA00050776"/>
    </source>
</evidence>
<evidence type="ECO:0000256" key="2">
    <source>
        <dbReference type="ARBA" id="ARBA00003120"/>
    </source>
</evidence>
<evidence type="ECO:0000256" key="8">
    <source>
        <dbReference type="ARBA" id="ARBA00023004"/>
    </source>
</evidence>
<dbReference type="InterPro" id="IPR015422">
    <property type="entry name" value="PyrdxlP-dep_Trfase_small"/>
</dbReference>
<dbReference type="Gene3D" id="3.90.1150.10">
    <property type="entry name" value="Aspartate Aminotransferase, domain 1"/>
    <property type="match status" value="1"/>
</dbReference>
<keyword evidence="6" id="KW-0479">Metal-binding</keyword>
<evidence type="ECO:0000256" key="1">
    <source>
        <dbReference type="ARBA" id="ARBA00001933"/>
    </source>
</evidence>
<proteinExistence type="inferred from homology"/>
<evidence type="ECO:0000256" key="6">
    <source>
        <dbReference type="ARBA" id="ARBA00022723"/>
    </source>
</evidence>
<dbReference type="InterPro" id="IPR016454">
    <property type="entry name" value="Cysteine_dSase"/>
</dbReference>
<gene>
    <name evidence="12" type="ORF">CSC94_05220</name>
</gene>
<dbReference type="Pfam" id="PF00266">
    <property type="entry name" value="Aminotran_5"/>
    <property type="match status" value="1"/>
</dbReference>
<evidence type="ECO:0000256" key="3">
    <source>
        <dbReference type="ARBA" id="ARBA00006490"/>
    </source>
</evidence>
<dbReference type="GO" id="GO:0046872">
    <property type="term" value="F:metal ion binding"/>
    <property type="evidence" value="ECO:0007669"/>
    <property type="project" value="UniProtKB-KW"/>
</dbReference>
<dbReference type="GO" id="GO:0051536">
    <property type="term" value="F:iron-sulfur cluster binding"/>
    <property type="evidence" value="ECO:0007669"/>
    <property type="project" value="UniProtKB-KW"/>
</dbReference>
<dbReference type="RefSeq" id="WP_099304494.1">
    <property type="nucleotide sequence ID" value="NZ_PDVP01000002.1"/>
</dbReference>
<keyword evidence="13" id="KW-1185">Reference proteome</keyword>
<comment type="similarity">
    <text evidence="3">Belongs to the class-V pyridoxal-phosphate-dependent aminotransferase family. NifS/IscS subfamily.</text>
</comment>
<dbReference type="Gene3D" id="1.10.260.50">
    <property type="match status" value="1"/>
</dbReference>
<evidence type="ECO:0000313" key="12">
    <source>
        <dbReference type="EMBL" id="PHP68064.1"/>
    </source>
</evidence>
<evidence type="ECO:0000256" key="5">
    <source>
        <dbReference type="ARBA" id="ARBA00022679"/>
    </source>
</evidence>
<comment type="catalytic activity">
    <reaction evidence="10">
        <text>(sulfur carrier)-H + L-cysteine = (sulfur carrier)-SH + L-alanine</text>
        <dbReference type="Rhea" id="RHEA:43892"/>
        <dbReference type="Rhea" id="RHEA-COMP:14737"/>
        <dbReference type="Rhea" id="RHEA-COMP:14739"/>
        <dbReference type="ChEBI" id="CHEBI:29917"/>
        <dbReference type="ChEBI" id="CHEBI:35235"/>
        <dbReference type="ChEBI" id="CHEBI:57972"/>
        <dbReference type="ChEBI" id="CHEBI:64428"/>
        <dbReference type="EC" id="2.8.1.7"/>
    </reaction>
</comment>
<evidence type="ECO:0000256" key="7">
    <source>
        <dbReference type="ARBA" id="ARBA00022898"/>
    </source>
</evidence>
<sequence>MAKATAYLDYNASAPLLMSARRAMESAMDCDANPSSVHRAGKAARRLVEDARRQVADLVGASAEHVVFTSGATEAATTLLTPHWHMGRAPMTCSHLYVLASDHPCLLSGGRFPEGKVTRLPVTTDGLADLDAMRRALEEHDTETGLPLVALHAANNETGVLQPLDAIRALVVDAGGLLVVDAVQAAGRVSIDIANGYADFVILSAHKLGGPRGVGACVARAGLVMPEPLVRGGGQERGHRAGTENVAGIAGFGAAAEDARAGLSSMADVAALRDGFEAQIAAILPAVVIHGQGAPRIANTSFVSLPGLKAETAQIALDLEGLQVSAGSACSSGKVGPSHVLEAMGADAGLGALRVSIGRATTRDELERLVETLKVLLARRKAA</sequence>
<dbReference type="Proteomes" id="UP000221168">
    <property type="component" value="Unassembled WGS sequence"/>
</dbReference>
<protein>
    <recommendedName>
        <fullName evidence="4">Cysteine desulfurase</fullName>
    </recommendedName>
</protein>
<evidence type="ECO:0000313" key="13">
    <source>
        <dbReference type="Proteomes" id="UP000221168"/>
    </source>
</evidence>
<dbReference type="InterPro" id="IPR000192">
    <property type="entry name" value="Aminotrans_V_dom"/>
</dbReference>
<dbReference type="OrthoDB" id="9808002at2"/>
<comment type="caution">
    <text evidence="12">The sequence shown here is derived from an EMBL/GenBank/DDBJ whole genome shotgun (WGS) entry which is preliminary data.</text>
</comment>
<feature type="domain" description="Aminotransferase class V" evidence="11">
    <location>
        <begin position="7"/>
        <end position="369"/>
    </location>
</feature>